<gene>
    <name evidence="1" type="ORF">EVAR_47836_1</name>
</gene>
<sequence>MSDVKSVAQSLVFPIVVLDLDIAAAEGVWAYHTIQENHSFRSNDCASKLIQSCFDPKFACAYKTEAIVVNVLARTAIDNLKDDLNKSNCITILNDASNHGNKKIYPFVVRFFQPYEGVQVKILDLQEQPGETSDIIVDYLQQVLTDNNLTKKVVAFCGDNTNVNFGGVARRGTNNVLAKLQSSLKKPLIGIGCGAHIIHNAIKSAADGLPLDYESIIVKIYSFFYIYTVRVEALKEFCAEAEIEHHQMLGYSKTRWLALMPALERVLKMYQPLKDYFLSIEKCPKLLKDFFEDPTSELWLYFLHAQSASFHHAVLKVEAFWKLKTDRRLMTPQRNIADGEKVNGKGLSLVGNPKLFILEFVGTLIVAVFQRWTNRMPGAGRPGPPVFGGRGSNASAFP</sequence>
<reference evidence="1 2" key="1">
    <citation type="journal article" date="2019" name="Commun. Biol.">
        <title>The bagworm genome reveals a unique fibroin gene that provides high tensile strength.</title>
        <authorList>
            <person name="Kono N."/>
            <person name="Nakamura H."/>
            <person name="Ohtoshi R."/>
            <person name="Tomita M."/>
            <person name="Numata K."/>
            <person name="Arakawa K."/>
        </authorList>
    </citation>
    <scope>NUCLEOTIDE SEQUENCE [LARGE SCALE GENOMIC DNA]</scope>
</reference>
<evidence type="ECO:0000313" key="1">
    <source>
        <dbReference type="EMBL" id="GBP66580.1"/>
    </source>
</evidence>
<dbReference type="Proteomes" id="UP000299102">
    <property type="component" value="Unassembled WGS sequence"/>
</dbReference>
<dbReference type="PANTHER" id="PTHR37162:SF10">
    <property type="entry name" value="DUF4371 DOMAIN-CONTAINING PROTEIN"/>
    <property type="match status" value="1"/>
</dbReference>
<dbReference type="AlphaFoldDB" id="A0A4C1XTY7"/>
<dbReference type="OrthoDB" id="8065135at2759"/>
<name>A0A4C1XTY7_EUMVA</name>
<evidence type="ECO:0000313" key="2">
    <source>
        <dbReference type="Proteomes" id="UP000299102"/>
    </source>
</evidence>
<dbReference type="InterPro" id="IPR012337">
    <property type="entry name" value="RNaseH-like_sf"/>
</dbReference>
<accession>A0A4C1XTY7</accession>
<dbReference type="STRING" id="151549.A0A4C1XTY7"/>
<protein>
    <submittedName>
        <fullName evidence="1">Uncharacterized protein</fullName>
    </submittedName>
</protein>
<dbReference type="SUPFAM" id="SSF53098">
    <property type="entry name" value="Ribonuclease H-like"/>
    <property type="match status" value="1"/>
</dbReference>
<organism evidence="1 2">
    <name type="scientific">Eumeta variegata</name>
    <name type="common">Bagworm moth</name>
    <name type="synonym">Eumeta japonica</name>
    <dbReference type="NCBI Taxonomy" id="151549"/>
    <lineage>
        <taxon>Eukaryota</taxon>
        <taxon>Metazoa</taxon>
        <taxon>Ecdysozoa</taxon>
        <taxon>Arthropoda</taxon>
        <taxon>Hexapoda</taxon>
        <taxon>Insecta</taxon>
        <taxon>Pterygota</taxon>
        <taxon>Neoptera</taxon>
        <taxon>Endopterygota</taxon>
        <taxon>Lepidoptera</taxon>
        <taxon>Glossata</taxon>
        <taxon>Ditrysia</taxon>
        <taxon>Tineoidea</taxon>
        <taxon>Psychidae</taxon>
        <taxon>Oiketicinae</taxon>
        <taxon>Eumeta</taxon>
    </lineage>
</organism>
<comment type="caution">
    <text evidence="1">The sequence shown here is derived from an EMBL/GenBank/DDBJ whole genome shotgun (WGS) entry which is preliminary data.</text>
</comment>
<dbReference type="EMBL" id="BGZK01000962">
    <property type="protein sequence ID" value="GBP66580.1"/>
    <property type="molecule type" value="Genomic_DNA"/>
</dbReference>
<proteinExistence type="predicted"/>
<keyword evidence="2" id="KW-1185">Reference proteome</keyword>
<dbReference type="PANTHER" id="PTHR37162">
    <property type="entry name" value="HAT FAMILY DIMERISATION DOMAINCONTAINING PROTEIN-RELATED"/>
    <property type="match status" value="1"/>
</dbReference>